<evidence type="ECO:0000313" key="3">
    <source>
        <dbReference type="Proteomes" id="UP001501496"/>
    </source>
</evidence>
<dbReference type="EMBL" id="BAABCA010000001">
    <property type="protein sequence ID" value="GAA4230902.1"/>
    <property type="molecule type" value="Genomic_DNA"/>
</dbReference>
<dbReference type="Pfam" id="PF01740">
    <property type="entry name" value="STAS"/>
    <property type="match status" value="1"/>
</dbReference>
<dbReference type="PROSITE" id="PS50801">
    <property type="entry name" value="STAS"/>
    <property type="match status" value="1"/>
</dbReference>
<organism evidence="2 3">
    <name type="scientific">Postechiella marina</name>
    <dbReference type="NCBI Taxonomy" id="943941"/>
    <lineage>
        <taxon>Bacteria</taxon>
        <taxon>Pseudomonadati</taxon>
        <taxon>Bacteroidota</taxon>
        <taxon>Flavobacteriia</taxon>
        <taxon>Flavobacteriales</taxon>
        <taxon>Flavobacteriaceae</taxon>
        <taxon>Postechiella</taxon>
    </lineage>
</organism>
<name>A0ABP8BZE7_9FLAO</name>
<evidence type="ECO:0000259" key="1">
    <source>
        <dbReference type="PROSITE" id="PS50801"/>
    </source>
</evidence>
<comment type="caution">
    <text evidence="2">The sequence shown here is derived from an EMBL/GenBank/DDBJ whole genome shotgun (WGS) entry which is preliminary data.</text>
</comment>
<dbReference type="Gene3D" id="3.30.750.24">
    <property type="entry name" value="STAS domain"/>
    <property type="match status" value="1"/>
</dbReference>
<dbReference type="InterPro" id="IPR036513">
    <property type="entry name" value="STAS_dom_sf"/>
</dbReference>
<feature type="domain" description="STAS" evidence="1">
    <location>
        <begin position="12"/>
        <end position="92"/>
    </location>
</feature>
<dbReference type="InterPro" id="IPR002645">
    <property type="entry name" value="STAS_dom"/>
</dbReference>
<reference evidence="3" key="1">
    <citation type="journal article" date="2019" name="Int. J. Syst. Evol. Microbiol.">
        <title>The Global Catalogue of Microorganisms (GCM) 10K type strain sequencing project: providing services to taxonomists for standard genome sequencing and annotation.</title>
        <authorList>
            <consortium name="The Broad Institute Genomics Platform"/>
            <consortium name="The Broad Institute Genome Sequencing Center for Infectious Disease"/>
            <person name="Wu L."/>
            <person name="Ma J."/>
        </authorList>
    </citation>
    <scope>NUCLEOTIDE SEQUENCE [LARGE SCALE GENOMIC DNA]</scope>
    <source>
        <strain evidence="3">JCM 17630</strain>
    </source>
</reference>
<keyword evidence="3" id="KW-1185">Reference proteome</keyword>
<proteinExistence type="predicted"/>
<protein>
    <recommendedName>
        <fullName evidence="1">STAS domain-containing protein</fullName>
    </recommendedName>
</protein>
<dbReference type="Proteomes" id="UP001501496">
    <property type="component" value="Unassembled WGS sequence"/>
</dbReference>
<evidence type="ECO:0000313" key="2">
    <source>
        <dbReference type="EMBL" id="GAA4230902.1"/>
    </source>
</evidence>
<dbReference type="SUPFAM" id="SSF52091">
    <property type="entry name" value="SpoIIaa-like"/>
    <property type="match status" value="1"/>
</dbReference>
<gene>
    <name evidence="2" type="ORF">GCM10022291_02130</name>
</gene>
<accession>A0ABP8BZE7</accession>
<dbReference type="CDD" id="cd07043">
    <property type="entry name" value="STAS_anti-anti-sigma_factors"/>
    <property type="match status" value="1"/>
</dbReference>
<dbReference type="RefSeq" id="WP_344786082.1">
    <property type="nucleotide sequence ID" value="NZ_BAABCA010000001.1"/>
</dbReference>
<sequence>MALIITNENGTLFFKGCINSSTSEAFRNHLLTILNNKKPLVINMEAVTKIDTSGLLALYKIYKRTLVYNLEFKITGRGRKDIYRALKIPVLA</sequence>